<dbReference type="AlphaFoldDB" id="X0XZ50"/>
<evidence type="ECO:0000313" key="1">
    <source>
        <dbReference type="EMBL" id="GAG48759.1"/>
    </source>
</evidence>
<dbReference type="EMBL" id="BARS01054438">
    <property type="protein sequence ID" value="GAG48759.1"/>
    <property type="molecule type" value="Genomic_DNA"/>
</dbReference>
<gene>
    <name evidence="1" type="ORF">S01H1_80587</name>
</gene>
<reference evidence="1" key="1">
    <citation type="journal article" date="2014" name="Front. Microbiol.">
        <title>High frequency of phylogenetically diverse reductive dehalogenase-homologous genes in deep subseafloor sedimentary metagenomes.</title>
        <authorList>
            <person name="Kawai M."/>
            <person name="Futagami T."/>
            <person name="Toyoda A."/>
            <person name="Takaki Y."/>
            <person name="Nishi S."/>
            <person name="Hori S."/>
            <person name="Arai W."/>
            <person name="Tsubouchi T."/>
            <person name="Morono Y."/>
            <person name="Uchiyama I."/>
            <person name="Ito T."/>
            <person name="Fujiyama A."/>
            <person name="Inagaki F."/>
            <person name="Takami H."/>
        </authorList>
    </citation>
    <scope>NUCLEOTIDE SEQUENCE</scope>
    <source>
        <strain evidence="1">Expedition CK06-06</strain>
    </source>
</reference>
<proteinExistence type="predicted"/>
<organism evidence="1">
    <name type="scientific">marine sediment metagenome</name>
    <dbReference type="NCBI Taxonomy" id="412755"/>
    <lineage>
        <taxon>unclassified sequences</taxon>
        <taxon>metagenomes</taxon>
        <taxon>ecological metagenomes</taxon>
    </lineage>
</organism>
<name>X0XZ50_9ZZZZ</name>
<sequence>MKGRIRRWWYSYRLMETFRQIDRSIYLSEHGINISNAIFDKLNKRAEGFLTILRGRSDERIGTYGKG</sequence>
<accession>X0XZ50</accession>
<protein>
    <submittedName>
        <fullName evidence="1">Uncharacterized protein</fullName>
    </submittedName>
</protein>
<comment type="caution">
    <text evidence="1">The sequence shown here is derived from an EMBL/GenBank/DDBJ whole genome shotgun (WGS) entry which is preliminary data.</text>
</comment>